<organism evidence="1 2">
    <name type="scientific">Ciona savignyi</name>
    <name type="common">Pacific transparent sea squirt</name>
    <dbReference type="NCBI Taxonomy" id="51511"/>
    <lineage>
        <taxon>Eukaryota</taxon>
        <taxon>Metazoa</taxon>
        <taxon>Chordata</taxon>
        <taxon>Tunicata</taxon>
        <taxon>Ascidiacea</taxon>
        <taxon>Phlebobranchia</taxon>
        <taxon>Cionidae</taxon>
        <taxon>Ciona</taxon>
    </lineage>
</organism>
<proteinExistence type="predicted"/>
<keyword evidence="2" id="KW-1185">Reference proteome</keyword>
<evidence type="ECO:0000313" key="1">
    <source>
        <dbReference type="Ensembl" id="ENSCSAVP00000013655.1"/>
    </source>
</evidence>
<name>H2Z7U3_CIOSA</name>
<dbReference type="Proteomes" id="UP000007875">
    <property type="component" value="Unassembled WGS sequence"/>
</dbReference>
<sequence length="285" mass="31865">MGEDFVTSFTFIKQADFITLELGDNPSQELQCKNPTAGVGRNIAASYLTQRVGLGCTSEPENLAKVPHLVYAVNVNNSRATTSLVVQLEEISVLTENQKLTLILRSKNPVEWKIISDFANPIHTQLEFVIGNGSTANIRDLKFAHSPGTILHSNLIADFPFNDNYPHPQLTAYGEFEANVNFLRVRLKRNVQIVPKQLNSDQIYQILQSYIPTCTPDLFCLNLTMTADLKQLSVLLREVLTFGECSLSRDNDVLYLRAKPGSCGVTYDEDKSQFHVMGHFVLQKG</sequence>
<reference evidence="1" key="3">
    <citation type="submission" date="2025-09" db="UniProtKB">
        <authorList>
            <consortium name="Ensembl"/>
        </authorList>
    </citation>
    <scope>IDENTIFICATION</scope>
</reference>
<accession>H2Z7U3</accession>
<dbReference type="AlphaFoldDB" id="H2Z7U3"/>
<dbReference type="InParanoid" id="H2Z7U3"/>
<evidence type="ECO:0000313" key="2">
    <source>
        <dbReference type="Proteomes" id="UP000007875"/>
    </source>
</evidence>
<reference evidence="2" key="1">
    <citation type="submission" date="2003-08" db="EMBL/GenBank/DDBJ databases">
        <authorList>
            <person name="Birren B."/>
            <person name="Nusbaum C."/>
            <person name="Abebe A."/>
            <person name="Abouelleil A."/>
            <person name="Adekoya E."/>
            <person name="Ait-zahra M."/>
            <person name="Allen N."/>
            <person name="Allen T."/>
            <person name="An P."/>
            <person name="Anderson M."/>
            <person name="Anderson S."/>
            <person name="Arachchi H."/>
            <person name="Armbruster J."/>
            <person name="Bachantsang P."/>
            <person name="Baldwin J."/>
            <person name="Barry A."/>
            <person name="Bayul T."/>
            <person name="Blitshsteyn B."/>
            <person name="Bloom T."/>
            <person name="Blye J."/>
            <person name="Boguslavskiy L."/>
            <person name="Borowsky M."/>
            <person name="Boukhgalter B."/>
            <person name="Brunache A."/>
            <person name="Butler J."/>
            <person name="Calixte N."/>
            <person name="Calvo S."/>
            <person name="Camarata J."/>
            <person name="Campo K."/>
            <person name="Chang J."/>
            <person name="Cheshatsang Y."/>
            <person name="Citroen M."/>
            <person name="Collymore A."/>
            <person name="Considine T."/>
            <person name="Cook A."/>
            <person name="Cooke P."/>
            <person name="Corum B."/>
            <person name="Cuomo C."/>
            <person name="David R."/>
            <person name="Dawoe T."/>
            <person name="Degray S."/>
            <person name="Dodge S."/>
            <person name="Dooley K."/>
            <person name="Dorje P."/>
            <person name="Dorjee K."/>
            <person name="Dorris L."/>
            <person name="Duffey N."/>
            <person name="Dupes A."/>
            <person name="Elkins T."/>
            <person name="Engels R."/>
            <person name="Erickson J."/>
            <person name="Farina A."/>
            <person name="Faro S."/>
            <person name="Ferreira P."/>
            <person name="Fischer H."/>
            <person name="Fitzgerald M."/>
            <person name="Foley K."/>
            <person name="Gage D."/>
            <person name="Galagan J."/>
            <person name="Gearin G."/>
            <person name="Gnerre S."/>
            <person name="Gnirke A."/>
            <person name="Goyette A."/>
            <person name="Graham J."/>
            <person name="Grandbois E."/>
            <person name="Gyaltsen K."/>
            <person name="Hafez N."/>
            <person name="Hagopian D."/>
            <person name="Hagos B."/>
            <person name="Hall J."/>
            <person name="Hatcher B."/>
            <person name="Heller A."/>
            <person name="Higgins H."/>
            <person name="Honan T."/>
            <person name="Horn A."/>
            <person name="Houde N."/>
            <person name="Hughes L."/>
            <person name="Hulme W."/>
            <person name="Husby E."/>
            <person name="Iliev I."/>
            <person name="Jaffe D."/>
            <person name="Jones C."/>
            <person name="Kamal M."/>
            <person name="Kamat A."/>
            <person name="Kamvysselis M."/>
            <person name="Karlsson E."/>
            <person name="Kells C."/>
            <person name="Kieu A."/>
            <person name="Kisner P."/>
            <person name="Kodira C."/>
            <person name="Kulbokas E."/>
            <person name="Labutti K."/>
            <person name="Lama D."/>
            <person name="Landers T."/>
            <person name="Leger J."/>
            <person name="Levine S."/>
            <person name="Lewis D."/>
            <person name="Lewis T."/>
            <person name="Lindblad-toh K."/>
            <person name="Liu X."/>
            <person name="Lokyitsang T."/>
            <person name="Lokyitsang Y."/>
            <person name="Lucien O."/>
            <person name="Lui A."/>
            <person name="Ma L.J."/>
            <person name="Mabbitt R."/>
            <person name="Macdonald J."/>
            <person name="Maclean C."/>
            <person name="Major J."/>
            <person name="Manning J."/>
            <person name="Marabella R."/>
            <person name="Maru K."/>
            <person name="Matthews C."/>
            <person name="Mauceli E."/>
            <person name="Mccarthy M."/>
            <person name="Mcdonough S."/>
            <person name="Mcghee T."/>
            <person name="Meldrim J."/>
            <person name="Meneus L."/>
            <person name="Mesirov J."/>
            <person name="Mihalev A."/>
            <person name="Mihova T."/>
            <person name="Mikkelsen T."/>
            <person name="Mlenga V."/>
            <person name="Moru K."/>
            <person name="Mozes J."/>
            <person name="Mulrain L."/>
            <person name="Munson G."/>
            <person name="Naylor J."/>
            <person name="Newes C."/>
            <person name="Nguyen C."/>
            <person name="Nguyen N."/>
            <person name="Nguyen T."/>
            <person name="Nicol R."/>
            <person name="Nielsen C."/>
            <person name="Nizzari M."/>
            <person name="Norbu C."/>
            <person name="Norbu N."/>
            <person name="O'donnell P."/>
            <person name="Okoawo O."/>
            <person name="O'leary S."/>
            <person name="Omotosho B."/>
            <person name="O'neill K."/>
            <person name="Osman S."/>
            <person name="Parker S."/>
            <person name="Perrin D."/>
            <person name="Phunkhang P."/>
            <person name="Piqani B."/>
            <person name="Purcell S."/>
            <person name="Rachupka T."/>
            <person name="Ramasamy U."/>
            <person name="Rameau R."/>
            <person name="Ray V."/>
            <person name="Raymond C."/>
            <person name="Retta R."/>
            <person name="Richardson S."/>
            <person name="Rise C."/>
            <person name="Rodriguez J."/>
            <person name="Rogers J."/>
            <person name="Rogov P."/>
            <person name="Rutman M."/>
            <person name="Schupbach R."/>
            <person name="Seaman C."/>
            <person name="Settipalli S."/>
            <person name="Sharpe T."/>
            <person name="Sheridan J."/>
            <person name="Sherpa N."/>
            <person name="Shi J."/>
            <person name="Smirnov S."/>
            <person name="Smith C."/>
            <person name="Sougnez C."/>
            <person name="Spencer B."/>
            <person name="Stalker J."/>
            <person name="Stange-thomann N."/>
            <person name="Stavropoulos S."/>
            <person name="Stetson K."/>
            <person name="Stone C."/>
            <person name="Stone S."/>
            <person name="Stubbs M."/>
            <person name="Talamas J."/>
            <person name="Tchuinga P."/>
            <person name="Tenzing P."/>
            <person name="Tesfaye S."/>
            <person name="Theodore J."/>
            <person name="Thoulutsang Y."/>
            <person name="Topham K."/>
            <person name="Towey S."/>
            <person name="Tsamla T."/>
            <person name="Tsomo N."/>
            <person name="Vallee D."/>
            <person name="Vassiliev H."/>
            <person name="Venkataraman V."/>
            <person name="Vinson J."/>
            <person name="Vo A."/>
            <person name="Wade C."/>
            <person name="Wang S."/>
            <person name="Wangchuk T."/>
            <person name="Wangdi T."/>
            <person name="Whittaker C."/>
            <person name="Wilkinson J."/>
            <person name="Wu Y."/>
            <person name="Wyman D."/>
            <person name="Yadav S."/>
            <person name="Yang S."/>
            <person name="Yang X."/>
            <person name="Yeager S."/>
            <person name="Yee E."/>
            <person name="Young G."/>
            <person name="Zainoun J."/>
            <person name="Zembeck L."/>
            <person name="Zimmer A."/>
            <person name="Zody M."/>
            <person name="Lander E."/>
        </authorList>
    </citation>
    <scope>NUCLEOTIDE SEQUENCE [LARGE SCALE GENOMIC DNA]</scope>
</reference>
<dbReference type="Ensembl" id="ENSCSAVT00000013812.1">
    <property type="protein sequence ID" value="ENSCSAVP00000013655.1"/>
    <property type="gene ID" value="ENSCSAVG00000008008.1"/>
</dbReference>
<protein>
    <submittedName>
        <fullName evidence="1">Uncharacterized protein</fullName>
    </submittedName>
</protein>
<dbReference type="HOGENOM" id="CLU_978368_0_0_1"/>
<reference evidence="1" key="2">
    <citation type="submission" date="2025-08" db="UniProtKB">
        <authorList>
            <consortium name="Ensembl"/>
        </authorList>
    </citation>
    <scope>IDENTIFICATION</scope>
</reference>